<evidence type="ECO:0000313" key="13">
    <source>
        <dbReference type="EMBL" id="KAK2181608.1"/>
    </source>
</evidence>
<keyword evidence="14" id="KW-1185">Reference proteome</keyword>
<dbReference type="EC" id="4.2.1.1" evidence="4 10"/>
<protein>
    <recommendedName>
        <fullName evidence="4 10">Carbonic anhydrase</fullName>
        <ecNumber evidence="4 10">4.2.1.1</ecNumber>
    </recommendedName>
</protein>
<comment type="function">
    <text evidence="10">Reversible hydration of carbon dioxide.</text>
</comment>
<gene>
    <name evidence="13" type="ORF">NP493_389g02015</name>
</gene>
<evidence type="ECO:0000313" key="14">
    <source>
        <dbReference type="Proteomes" id="UP001209878"/>
    </source>
</evidence>
<accession>A0AAD9L1F7</accession>
<evidence type="ECO:0000256" key="11">
    <source>
        <dbReference type="SAM" id="MobiDB-lite"/>
    </source>
</evidence>
<evidence type="ECO:0000256" key="5">
    <source>
        <dbReference type="ARBA" id="ARBA00022530"/>
    </source>
</evidence>
<name>A0AAD9L1F7_RIDPI</name>
<dbReference type="GO" id="GO:0004089">
    <property type="term" value="F:carbonate dehydratase activity"/>
    <property type="evidence" value="ECO:0007669"/>
    <property type="project" value="UniProtKB-UniRule"/>
</dbReference>
<evidence type="ECO:0000256" key="7">
    <source>
        <dbReference type="ARBA" id="ARBA00022833"/>
    </source>
</evidence>
<dbReference type="GO" id="GO:0008270">
    <property type="term" value="F:zinc ion binding"/>
    <property type="evidence" value="ECO:0007669"/>
    <property type="project" value="UniProtKB-UniRule"/>
</dbReference>
<dbReference type="InterPro" id="IPR001148">
    <property type="entry name" value="CA_dom"/>
</dbReference>
<evidence type="ECO:0000259" key="12">
    <source>
        <dbReference type="PROSITE" id="PS51144"/>
    </source>
</evidence>
<proteinExistence type="inferred from homology"/>
<dbReference type="InterPro" id="IPR036398">
    <property type="entry name" value="CA_dom_sf"/>
</dbReference>
<evidence type="ECO:0000256" key="10">
    <source>
        <dbReference type="RuleBase" id="RU367011"/>
    </source>
</evidence>
<comment type="caution">
    <text evidence="13">The sequence shown here is derived from an EMBL/GenBank/DDBJ whole genome shotgun (WGS) entry which is preliminary data.</text>
</comment>
<dbReference type="SUPFAM" id="SSF51069">
    <property type="entry name" value="Carbonic anhydrase"/>
    <property type="match status" value="1"/>
</dbReference>
<feature type="domain" description="Alpha-carbonic anhydrase" evidence="12">
    <location>
        <begin position="3"/>
        <end position="242"/>
    </location>
</feature>
<dbReference type="AlphaFoldDB" id="A0AAD9L1F7"/>
<evidence type="ECO:0000256" key="4">
    <source>
        <dbReference type="ARBA" id="ARBA00012925"/>
    </source>
</evidence>
<evidence type="ECO:0000256" key="9">
    <source>
        <dbReference type="ARBA" id="ARBA00048348"/>
    </source>
</evidence>
<dbReference type="PROSITE" id="PS51144">
    <property type="entry name" value="ALPHA_CA_2"/>
    <property type="match status" value="1"/>
</dbReference>
<dbReference type="PANTHER" id="PTHR18952:SF141">
    <property type="entry name" value="CARBONIC ANHYDRASE"/>
    <property type="match status" value="1"/>
</dbReference>
<evidence type="ECO:0000256" key="6">
    <source>
        <dbReference type="ARBA" id="ARBA00022723"/>
    </source>
</evidence>
<dbReference type="GO" id="GO:0005737">
    <property type="term" value="C:cytoplasm"/>
    <property type="evidence" value="ECO:0007669"/>
    <property type="project" value="TreeGrafter"/>
</dbReference>
<keyword evidence="6 10" id="KW-0479">Metal-binding</keyword>
<comment type="subcellular location">
    <subcellularLocation>
        <location evidence="2">Secreted</location>
        <location evidence="2">Extracellular space</location>
        <location evidence="2">Extracellular matrix</location>
    </subcellularLocation>
</comment>
<evidence type="ECO:0000256" key="2">
    <source>
        <dbReference type="ARBA" id="ARBA00004498"/>
    </source>
</evidence>
<dbReference type="Proteomes" id="UP001209878">
    <property type="component" value="Unassembled WGS sequence"/>
</dbReference>
<evidence type="ECO:0000256" key="8">
    <source>
        <dbReference type="ARBA" id="ARBA00023239"/>
    </source>
</evidence>
<dbReference type="PROSITE" id="PS00162">
    <property type="entry name" value="ALPHA_CA_1"/>
    <property type="match status" value="1"/>
</dbReference>
<keyword evidence="7 10" id="KW-0862">Zinc</keyword>
<dbReference type="InterPro" id="IPR023561">
    <property type="entry name" value="Carbonic_anhydrase_a-class"/>
</dbReference>
<dbReference type="Pfam" id="PF00194">
    <property type="entry name" value="Carb_anhydrase"/>
    <property type="match status" value="1"/>
</dbReference>
<sequence length="242" mass="26277">MAQSWGYTKQDGPHTWGQIAPIADSGKRQSPIDIIPREATYQEALASRPLRTIYLPQNSKSVINNGHSIQVCIDGADSCLTGGPLEDDRYEIVQFHFHWGTTSKTGSEHTIDGRQYAGELHLVHYNTTKFSSFADAAKSAGGLAVLGVFLTPGSENASLDKLTKLMSRVQNSGDSLDLQDGFDPASLLPADKTRFWSYPGSLTTPPCFESVNLDCLQGPDRSIRTTAGAVPSTEDRKSMLPC</sequence>
<reference evidence="13" key="1">
    <citation type="journal article" date="2023" name="Mol. Biol. Evol.">
        <title>Third-Generation Sequencing Reveals the Adaptive Role of the Epigenome in Three Deep-Sea Polychaetes.</title>
        <authorList>
            <person name="Perez M."/>
            <person name="Aroh O."/>
            <person name="Sun Y."/>
            <person name="Lan Y."/>
            <person name="Juniper S.K."/>
            <person name="Young C.R."/>
            <person name="Angers B."/>
            <person name="Qian P.Y."/>
        </authorList>
    </citation>
    <scope>NUCLEOTIDE SEQUENCE</scope>
    <source>
        <strain evidence="13">R07B-5</strain>
    </source>
</reference>
<dbReference type="CDD" id="cd00326">
    <property type="entry name" value="alpha_CA"/>
    <property type="match status" value="1"/>
</dbReference>
<comment type="similarity">
    <text evidence="3 10">Belongs to the alpha-carbonic anhydrase family.</text>
</comment>
<keyword evidence="5" id="KW-0272">Extracellular matrix</keyword>
<feature type="region of interest" description="Disordered" evidence="11">
    <location>
        <begin position="223"/>
        <end position="242"/>
    </location>
</feature>
<keyword evidence="5" id="KW-0964">Secreted</keyword>
<keyword evidence="8 10" id="KW-0456">Lyase</keyword>
<comment type="cofactor">
    <cofactor evidence="1 10">
        <name>Zn(2+)</name>
        <dbReference type="ChEBI" id="CHEBI:29105"/>
    </cofactor>
</comment>
<dbReference type="Gene3D" id="3.10.200.10">
    <property type="entry name" value="Alpha carbonic anhydrase"/>
    <property type="match status" value="1"/>
</dbReference>
<evidence type="ECO:0000256" key="1">
    <source>
        <dbReference type="ARBA" id="ARBA00001947"/>
    </source>
</evidence>
<dbReference type="InterPro" id="IPR018338">
    <property type="entry name" value="Carbonic_anhydrase_a-class_CS"/>
</dbReference>
<dbReference type="EMBL" id="JAODUO010000388">
    <property type="protein sequence ID" value="KAK2181608.1"/>
    <property type="molecule type" value="Genomic_DNA"/>
</dbReference>
<organism evidence="13 14">
    <name type="scientific">Ridgeia piscesae</name>
    <name type="common">Tubeworm</name>
    <dbReference type="NCBI Taxonomy" id="27915"/>
    <lineage>
        <taxon>Eukaryota</taxon>
        <taxon>Metazoa</taxon>
        <taxon>Spiralia</taxon>
        <taxon>Lophotrochozoa</taxon>
        <taxon>Annelida</taxon>
        <taxon>Polychaeta</taxon>
        <taxon>Sedentaria</taxon>
        <taxon>Canalipalpata</taxon>
        <taxon>Sabellida</taxon>
        <taxon>Siboglinidae</taxon>
        <taxon>Ridgeia</taxon>
    </lineage>
</organism>
<dbReference type="PANTHER" id="PTHR18952">
    <property type="entry name" value="CARBONIC ANHYDRASE"/>
    <property type="match status" value="1"/>
</dbReference>
<dbReference type="SMART" id="SM01057">
    <property type="entry name" value="Carb_anhydrase"/>
    <property type="match status" value="1"/>
</dbReference>
<comment type="catalytic activity">
    <reaction evidence="9 10">
        <text>hydrogencarbonate + H(+) = CO2 + H2O</text>
        <dbReference type="Rhea" id="RHEA:10748"/>
        <dbReference type="ChEBI" id="CHEBI:15377"/>
        <dbReference type="ChEBI" id="CHEBI:15378"/>
        <dbReference type="ChEBI" id="CHEBI:16526"/>
        <dbReference type="ChEBI" id="CHEBI:17544"/>
        <dbReference type="EC" id="4.2.1.1"/>
    </reaction>
</comment>
<evidence type="ECO:0000256" key="3">
    <source>
        <dbReference type="ARBA" id="ARBA00010718"/>
    </source>
</evidence>
<feature type="compositionally biased region" description="Basic and acidic residues" evidence="11">
    <location>
        <begin position="233"/>
        <end position="242"/>
    </location>
</feature>